<protein>
    <submittedName>
        <fullName evidence="7">J domain-containing protein</fullName>
    </submittedName>
</protein>
<dbReference type="CDD" id="cd06257">
    <property type="entry name" value="DnaJ"/>
    <property type="match status" value="1"/>
</dbReference>
<dbReference type="Gene3D" id="1.10.287.110">
    <property type="entry name" value="DnaJ domain"/>
    <property type="match status" value="1"/>
</dbReference>
<evidence type="ECO:0000313" key="7">
    <source>
        <dbReference type="EMBL" id="KAF7629258.1"/>
    </source>
</evidence>
<evidence type="ECO:0000313" key="8">
    <source>
        <dbReference type="Proteomes" id="UP000605970"/>
    </source>
</evidence>
<dbReference type="GO" id="GO:0005789">
    <property type="term" value="C:endoplasmic reticulum membrane"/>
    <property type="evidence" value="ECO:0007669"/>
    <property type="project" value="UniProtKB-SubCell"/>
</dbReference>
<dbReference type="AlphaFoldDB" id="A0A8S9ZDI8"/>
<dbReference type="InterPro" id="IPR015399">
    <property type="entry name" value="DUF1977_DnaJ-like"/>
</dbReference>
<proteinExistence type="predicted"/>
<sequence length="277" mass="32370">MGKDYYKILGISKSASVDETKKAYRKMALKYHPDKNKEAGSEAKFKEIAEAYDVLSDSKKKDLYDKFGKDGLAGGASSSGSGAAFHYHFHGDEYDVNRGFEAEMSPEDIFEMFFGGAFSNSTTNRRRTHFHFRQNYGQPQEEPSLLHQLLHILPILVILVGGLLVQFLSNEPYYSLNRDNNYIIQRFTRDLQVPYYVKQDFERNYREKIPEVENNVEKEYITMLRNRCYQEKSNPYKNILKGETLLWTAKIRGDASLWKRAQEMELVYCKKLEELYH</sequence>
<dbReference type="PROSITE" id="PS50076">
    <property type="entry name" value="DNAJ_2"/>
    <property type="match status" value="1"/>
</dbReference>
<keyword evidence="3" id="KW-0256">Endoplasmic reticulum</keyword>
<dbReference type="PANTHER" id="PTHR43908:SF3">
    <property type="entry name" value="AT29763P-RELATED"/>
    <property type="match status" value="1"/>
</dbReference>
<dbReference type="Proteomes" id="UP000605970">
    <property type="component" value="Unassembled WGS sequence"/>
</dbReference>
<keyword evidence="5" id="KW-0472">Membrane</keyword>
<dbReference type="PROSITE" id="PS00636">
    <property type="entry name" value="DNAJ_1"/>
    <property type="match status" value="1"/>
</dbReference>
<dbReference type="GO" id="GO:0030544">
    <property type="term" value="F:Hsp70 protein binding"/>
    <property type="evidence" value="ECO:0007669"/>
    <property type="project" value="TreeGrafter"/>
</dbReference>
<organism evidence="7 8">
    <name type="scientific">Meloidogyne graminicola</name>
    <dbReference type="NCBI Taxonomy" id="189291"/>
    <lineage>
        <taxon>Eukaryota</taxon>
        <taxon>Metazoa</taxon>
        <taxon>Ecdysozoa</taxon>
        <taxon>Nematoda</taxon>
        <taxon>Chromadorea</taxon>
        <taxon>Rhabditida</taxon>
        <taxon>Tylenchina</taxon>
        <taxon>Tylenchomorpha</taxon>
        <taxon>Tylenchoidea</taxon>
        <taxon>Meloidogynidae</taxon>
        <taxon>Meloidogyninae</taxon>
        <taxon>Meloidogyne</taxon>
    </lineage>
</organism>
<dbReference type="Pfam" id="PF00226">
    <property type="entry name" value="DnaJ"/>
    <property type="match status" value="1"/>
</dbReference>
<evidence type="ECO:0000256" key="3">
    <source>
        <dbReference type="ARBA" id="ARBA00022824"/>
    </source>
</evidence>
<evidence type="ECO:0000256" key="2">
    <source>
        <dbReference type="ARBA" id="ARBA00022692"/>
    </source>
</evidence>
<keyword evidence="4" id="KW-1133">Transmembrane helix</keyword>
<comment type="caution">
    <text evidence="7">The sequence shown here is derived from an EMBL/GenBank/DDBJ whole genome shotgun (WGS) entry which is preliminary data.</text>
</comment>
<dbReference type="InterPro" id="IPR036869">
    <property type="entry name" value="J_dom_sf"/>
</dbReference>
<dbReference type="SUPFAM" id="SSF46565">
    <property type="entry name" value="Chaperone J-domain"/>
    <property type="match status" value="1"/>
</dbReference>
<dbReference type="GO" id="GO:0071218">
    <property type="term" value="P:cellular response to misfolded protein"/>
    <property type="evidence" value="ECO:0007669"/>
    <property type="project" value="TreeGrafter"/>
</dbReference>
<gene>
    <name evidence="7" type="ORF">Mgra_00009209</name>
</gene>
<evidence type="ECO:0000256" key="5">
    <source>
        <dbReference type="ARBA" id="ARBA00023136"/>
    </source>
</evidence>
<dbReference type="InterPro" id="IPR018253">
    <property type="entry name" value="DnaJ_domain_CS"/>
</dbReference>
<dbReference type="EMBL" id="JABEBT010000143">
    <property type="protein sequence ID" value="KAF7629258.1"/>
    <property type="molecule type" value="Genomic_DNA"/>
</dbReference>
<accession>A0A8S9ZDI8</accession>
<reference evidence="7" key="1">
    <citation type="journal article" date="2020" name="Ecol. Evol.">
        <title>Genome structure and content of the rice root-knot nematode (Meloidogyne graminicola).</title>
        <authorList>
            <person name="Phan N.T."/>
            <person name="Danchin E.G.J."/>
            <person name="Klopp C."/>
            <person name="Perfus-Barbeoch L."/>
            <person name="Kozlowski D.K."/>
            <person name="Koutsovoulos G.D."/>
            <person name="Lopez-Roques C."/>
            <person name="Bouchez O."/>
            <person name="Zahm M."/>
            <person name="Besnard G."/>
            <person name="Bellafiore S."/>
        </authorList>
    </citation>
    <scope>NUCLEOTIDE SEQUENCE</scope>
    <source>
        <strain evidence="7">VN-18</strain>
    </source>
</reference>
<keyword evidence="2" id="KW-0812">Transmembrane</keyword>
<dbReference type="InterPro" id="IPR051100">
    <property type="entry name" value="DnaJ_subfamily_B/C"/>
</dbReference>
<dbReference type="SMART" id="SM00271">
    <property type="entry name" value="DnaJ"/>
    <property type="match status" value="1"/>
</dbReference>
<name>A0A8S9ZDI8_9BILA</name>
<keyword evidence="8" id="KW-1185">Reference proteome</keyword>
<comment type="subcellular location">
    <subcellularLocation>
        <location evidence="1">Endoplasmic reticulum membrane</location>
        <topology evidence="1">Single-pass membrane protein</topology>
    </subcellularLocation>
</comment>
<dbReference type="OrthoDB" id="442087at2759"/>
<feature type="domain" description="J" evidence="6">
    <location>
        <begin position="4"/>
        <end position="68"/>
    </location>
</feature>
<dbReference type="PANTHER" id="PTHR43908">
    <property type="entry name" value="AT29763P-RELATED"/>
    <property type="match status" value="1"/>
</dbReference>
<dbReference type="Pfam" id="PF09320">
    <property type="entry name" value="DUF1977"/>
    <property type="match status" value="1"/>
</dbReference>
<dbReference type="PRINTS" id="PR00625">
    <property type="entry name" value="JDOMAIN"/>
</dbReference>
<evidence type="ECO:0000259" key="6">
    <source>
        <dbReference type="PROSITE" id="PS50076"/>
    </source>
</evidence>
<evidence type="ECO:0000256" key="4">
    <source>
        <dbReference type="ARBA" id="ARBA00022989"/>
    </source>
</evidence>
<dbReference type="InterPro" id="IPR001623">
    <property type="entry name" value="DnaJ_domain"/>
</dbReference>
<evidence type="ECO:0000256" key="1">
    <source>
        <dbReference type="ARBA" id="ARBA00004389"/>
    </source>
</evidence>